<gene>
    <name evidence="5" type="ORF">ACFO5O_03545</name>
</gene>
<keyword evidence="6" id="KW-1185">Reference proteome</keyword>
<name>A0ABV9N466_9FLAO</name>
<protein>
    <submittedName>
        <fullName evidence="5">T9SS type A sorting domain-containing protein</fullName>
    </submittedName>
</protein>
<dbReference type="Gene3D" id="4.10.1080.10">
    <property type="entry name" value="TSP type-3 repeat"/>
    <property type="match status" value="2"/>
</dbReference>
<evidence type="ECO:0000313" key="5">
    <source>
        <dbReference type="EMBL" id="MFC4721383.1"/>
    </source>
</evidence>
<dbReference type="Proteomes" id="UP001595953">
    <property type="component" value="Unassembled WGS sequence"/>
</dbReference>
<evidence type="ECO:0000313" key="6">
    <source>
        <dbReference type="Proteomes" id="UP001595953"/>
    </source>
</evidence>
<dbReference type="NCBIfam" id="TIGR04183">
    <property type="entry name" value="Por_Secre_tail"/>
    <property type="match status" value="1"/>
</dbReference>
<feature type="signal peptide" evidence="3">
    <location>
        <begin position="1"/>
        <end position="17"/>
    </location>
</feature>
<dbReference type="Pfam" id="PF18962">
    <property type="entry name" value="Por_Secre_tail"/>
    <property type="match status" value="1"/>
</dbReference>
<feature type="region of interest" description="Disordered" evidence="2">
    <location>
        <begin position="351"/>
        <end position="374"/>
    </location>
</feature>
<sequence>MKKIMFLLMLLTSMTLASQGQLFIFTQVPLETCQGTDPNSCLSIGVESDYDFREVVLHFENKNNTNDNFGFGVPILGSINTYCNNYTVGETYLIKALDIGFDPPIESETFEYTILGCSNIDNDSDGFYADVDCNDSDAAINPGADEICGDGIDNNCDGNIDEGCETCPDADNDGTCDADDLCPSDPNKIAPGDCGCGTPDTDSDGDGVADCNDNCPNDANKTEQGDCGCGTPDTDSDGDGVADCNDNCPNDANKTEPGDCGCGVADADTDNDGVFDCNDSEINSPCPNNVDANGVSIDSDSDGTPDCNDGCPSDPNKTASGDCGCGVADTDTDSDGVLDCNDSEINSPCPNNVDANGVSIDSDSDGTPDCNDGCPSDPNKTAPGDCGCGTADTDSDSDGTPDCIDECPNDSTNTCNNCPDADNDTVCDAEDRCPGADDLLDSDRDGTPDCLDLCPNDRNKTAPGLCGCGTSDADKDNDGVPDCNDVCPRGPDTDTDGDGVPDCIDICAGQDDKLDSDGDGLPDCVDSCPNDATNTCSGNTCRAGLFEICHVKKNGDRTTICVTPDQWARHKTHPGDVLGSCSPSTARTMEPENIITEEAQFSIYPNPLKTNGLWIQVSARQNNEKFTASIYDLNGRVLAQKVFDSNDKTNRYFWEFNSETWDKGIYLLKIESDEGQITKKVVVK</sequence>
<evidence type="ECO:0000259" key="4">
    <source>
        <dbReference type="Pfam" id="PF18962"/>
    </source>
</evidence>
<feature type="domain" description="Secretion system C-terminal sorting" evidence="4">
    <location>
        <begin position="603"/>
        <end position="683"/>
    </location>
</feature>
<organism evidence="5 6">
    <name type="scientific">Geojedonia litorea</name>
    <dbReference type="NCBI Taxonomy" id="1268269"/>
    <lineage>
        <taxon>Bacteria</taxon>
        <taxon>Pseudomonadati</taxon>
        <taxon>Bacteroidota</taxon>
        <taxon>Flavobacteriia</taxon>
        <taxon>Flavobacteriales</taxon>
        <taxon>Flavobacteriaceae</taxon>
        <taxon>Geojedonia</taxon>
    </lineage>
</organism>
<dbReference type="EMBL" id="JBHSGP010000006">
    <property type="protein sequence ID" value="MFC4721383.1"/>
    <property type="molecule type" value="Genomic_DNA"/>
</dbReference>
<evidence type="ECO:0000256" key="1">
    <source>
        <dbReference type="ARBA" id="ARBA00022729"/>
    </source>
</evidence>
<comment type="caution">
    <text evidence="5">The sequence shown here is derived from an EMBL/GenBank/DDBJ whole genome shotgun (WGS) entry which is preliminary data.</text>
</comment>
<keyword evidence="1 3" id="KW-0732">Signal</keyword>
<feature type="chain" id="PRO_5047500407" evidence="3">
    <location>
        <begin position="18"/>
        <end position="684"/>
    </location>
</feature>
<accession>A0ABV9N466</accession>
<dbReference type="SUPFAM" id="SSF103647">
    <property type="entry name" value="TSP type-3 repeat"/>
    <property type="match status" value="4"/>
</dbReference>
<evidence type="ECO:0000256" key="2">
    <source>
        <dbReference type="SAM" id="MobiDB-lite"/>
    </source>
</evidence>
<feature type="region of interest" description="Disordered" evidence="2">
    <location>
        <begin position="288"/>
        <end position="308"/>
    </location>
</feature>
<dbReference type="RefSeq" id="WP_387961033.1">
    <property type="nucleotide sequence ID" value="NZ_JBHSGP010000006.1"/>
</dbReference>
<reference evidence="6" key="1">
    <citation type="journal article" date="2019" name="Int. J. Syst. Evol. Microbiol.">
        <title>The Global Catalogue of Microorganisms (GCM) 10K type strain sequencing project: providing services to taxonomists for standard genome sequencing and annotation.</title>
        <authorList>
            <consortium name="The Broad Institute Genomics Platform"/>
            <consortium name="The Broad Institute Genome Sequencing Center for Infectious Disease"/>
            <person name="Wu L."/>
            <person name="Ma J."/>
        </authorList>
    </citation>
    <scope>NUCLEOTIDE SEQUENCE [LARGE SCALE GENOMIC DNA]</scope>
    <source>
        <strain evidence="6">CCUG 63682</strain>
    </source>
</reference>
<evidence type="ECO:0000256" key="3">
    <source>
        <dbReference type="SAM" id="SignalP"/>
    </source>
</evidence>
<proteinExistence type="predicted"/>
<dbReference type="InterPro" id="IPR028974">
    <property type="entry name" value="TSP_type-3_rpt"/>
</dbReference>
<dbReference type="InterPro" id="IPR026444">
    <property type="entry name" value="Secre_tail"/>
</dbReference>